<name>A0A2T5VF27_9HYPH</name>
<comment type="similarity">
    <text evidence="1">Belongs to the LysR transcriptional regulatory family.</text>
</comment>
<dbReference type="PANTHER" id="PTHR30537:SF5">
    <property type="entry name" value="HTH-TYPE TRANSCRIPTIONAL ACTIVATOR TTDR-RELATED"/>
    <property type="match status" value="1"/>
</dbReference>
<evidence type="ECO:0000256" key="2">
    <source>
        <dbReference type="ARBA" id="ARBA00023015"/>
    </source>
</evidence>
<keyword evidence="7" id="KW-1185">Reference proteome</keyword>
<dbReference type="PROSITE" id="PS50931">
    <property type="entry name" value="HTH_LYSR"/>
    <property type="match status" value="1"/>
</dbReference>
<proteinExistence type="inferred from homology"/>
<dbReference type="InterPro" id="IPR058163">
    <property type="entry name" value="LysR-type_TF_proteobact-type"/>
</dbReference>
<keyword evidence="4" id="KW-0804">Transcription</keyword>
<dbReference type="Pfam" id="PF00126">
    <property type="entry name" value="HTH_1"/>
    <property type="match status" value="1"/>
</dbReference>
<dbReference type="InterPro" id="IPR036388">
    <property type="entry name" value="WH-like_DNA-bd_sf"/>
</dbReference>
<protein>
    <submittedName>
        <fullName evidence="6">LysR family transcriptional regulator</fullName>
    </submittedName>
</protein>
<dbReference type="FunFam" id="1.10.10.10:FF:000001">
    <property type="entry name" value="LysR family transcriptional regulator"/>
    <property type="match status" value="1"/>
</dbReference>
<comment type="caution">
    <text evidence="6">The sequence shown here is derived from an EMBL/GenBank/DDBJ whole genome shotgun (WGS) entry which is preliminary data.</text>
</comment>
<dbReference type="PANTHER" id="PTHR30537">
    <property type="entry name" value="HTH-TYPE TRANSCRIPTIONAL REGULATOR"/>
    <property type="match status" value="1"/>
</dbReference>
<dbReference type="Pfam" id="PF03466">
    <property type="entry name" value="LysR_substrate"/>
    <property type="match status" value="1"/>
</dbReference>
<accession>A0A2T5VF27</accession>
<evidence type="ECO:0000313" key="6">
    <source>
        <dbReference type="EMBL" id="PTW62363.1"/>
    </source>
</evidence>
<evidence type="ECO:0000256" key="4">
    <source>
        <dbReference type="ARBA" id="ARBA00023163"/>
    </source>
</evidence>
<organism evidence="6 7">
    <name type="scientific">Breoghania corrubedonensis</name>
    <dbReference type="NCBI Taxonomy" id="665038"/>
    <lineage>
        <taxon>Bacteria</taxon>
        <taxon>Pseudomonadati</taxon>
        <taxon>Pseudomonadota</taxon>
        <taxon>Alphaproteobacteria</taxon>
        <taxon>Hyphomicrobiales</taxon>
        <taxon>Stappiaceae</taxon>
        <taxon>Breoghania</taxon>
    </lineage>
</organism>
<feature type="domain" description="HTH lysR-type" evidence="5">
    <location>
        <begin position="19"/>
        <end position="76"/>
    </location>
</feature>
<evidence type="ECO:0000256" key="1">
    <source>
        <dbReference type="ARBA" id="ARBA00009437"/>
    </source>
</evidence>
<gene>
    <name evidence="6" type="ORF">C8N35_101405</name>
</gene>
<dbReference type="EMBL" id="QAYG01000001">
    <property type="protein sequence ID" value="PTW62363.1"/>
    <property type="molecule type" value="Genomic_DNA"/>
</dbReference>
<evidence type="ECO:0000313" key="7">
    <source>
        <dbReference type="Proteomes" id="UP000244081"/>
    </source>
</evidence>
<dbReference type="CDD" id="cd08422">
    <property type="entry name" value="PBP2_CrgA_like"/>
    <property type="match status" value="1"/>
</dbReference>
<dbReference type="SUPFAM" id="SSF46785">
    <property type="entry name" value="Winged helix' DNA-binding domain"/>
    <property type="match status" value="1"/>
</dbReference>
<evidence type="ECO:0000256" key="3">
    <source>
        <dbReference type="ARBA" id="ARBA00023125"/>
    </source>
</evidence>
<dbReference type="AlphaFoldDB" id="A0A2T5VF27"/>
<dbReference type="Gene3D" id="3.40.190.290">
    <property type="match status" value="1"/>
</dbReference>
<dbReference type="Gene3D" id="1.10.10.10">
    <property type="entry name" value="Winged helix-like DNA-binding domain superfamily/Winged helix DNA-binding domain"/>
    <property type="match status" value="1"/>
</dbReference>
<dbReference type="InterPro" id="IPR005119">
    <property type="entry name" value="LysR_subst-bd"/>
</dbReference>
<dbReference type="InterPro" id="IPR000847">
    <property type="entry name" value="LysR_HTH_N"/>
</dbReference>
<keyword evidence="3" id="KW-0238">DNA-binding</keyword>
<dbReference type="FunFam" id="3.40.190.290:FF:000001">
    <property type="entry name" value="Transcriptional regulator, LysR family"/>
    <property type="match status" value="1"/>
</dbReference>
<dbReference type="SUPFAM" id="SSF53850">
    <property type="entry name" value="Periplasmic binding protein-like II"/>
    <property type="match status" value="1"/>
</dbReference>
<sequence length="332" mass="36313">MRPIGNANGLAKRGRRGMNDFADMEIFARVVTAGSMSAAGREMGLSPAVVSKRLRRLEDRLGTRLLQRTTRQIALTEAGRGYFERVTAILAQVEEADAFVTRRSGLARGRLKVAAPTSFGRKHIAPHLLAFLDANPDLSLDLELSDDFVDIVGEGYDLAVRIAELSDSSLVARRLARNHRVLCAAPAYLERHGEPMAIADLARHTCLAAANQDPWRLDGPQGPVTVRAQGRLHTNSSEVVLQAVRAGVGVALRSTWDVGEDLRSGRLKVVLPAFRASRHVAIYAVYPSRRFLPAKVRVFIDYLAGLYGPEPYWDKGLRDLISQSPATATAAE</sequence>
<reference evidence="6 7" key="1">
    <citation type="submission" date="2018-04" db="EMBL/GenBank/DDBJ databases">
        <title>Genomic Encyclopedia of Archaeal and Bacterial Type Strains, Phase II (KMG-II): from individual species to whole genera.</title>
        <authorList>
            <person name="Goeker M."/>
        </authorList>
    </citation>
    <scope>NUCLEOTIDE SEQUENCE [LARGE SCALE GENOMIC DNA]</scope>
    <source>
        <strain evidence="6 7">DSM 23382</strain>
    </source>
</reference>
<keyword evidence="2" id="KW-0805">Transcription regulation</keyword>
<dbReference type="Proteomes" id="UP000244081">
    <property type="component" value="Unassembled WGS sequence"/>
</dbReference>
<dbReference type="GO" id="GO:0003700">
    <property type="term" value="F:DNA-binding transcription factor activity"/>
    <property type="evidence" value="ECO:0007669"/>
    <property type="project" value="InterPro"/>
</dbReference>
<evidence type="ECO:0000259" key="5">
    <source>
        <dbReference type="PROSITE" id="PS50931"/>
    </source>
</evidence>
<dbReference type="GO" id="GO:0003677">
    <property type="term" value="F:DNA binding"/>
    <property type="evidence" value="ECO:0007669"/>
    <property type="project" value="UniProtKB-KW"/>
</dbReference>
<dbReference type="InterPro" id="IPR036390">
    <property type="entry name" value="WH_DNA-bd_sf"/>
</dbReference>